<organism evidence="2 3">
    <name type="scientific">Allacma fusca</name>
    <dbReference type="NCBI Taxonomy" id="39272"/>
    <lineage>
        <taxon>Eukaryota</taxon>
        <taxon>Metazoa</taxon>
        <taxon>Ecdysozoa</taxon>
        <taxon>Arthropoda</taxon>
        <taxon>Hexapoda</taxon>
        <taxon>Collembola</taxon>
        <taxon>Symphypleona</taxon>
        <taxon>Sminthuridae</taxon>
        <taxon>Allacma</taxon>
    </lineage>
</organism>
<dbReference type="Proteomes" id="UP000708208">
    <property type="component" value="Unassembled WGS sequence"/>
</dbReference>
<sequence length="143" mass="16114">MGKAVILVFTITLISMATKMTVSQFGYGYRNWFGYGPRNMAINPLSDECFPDGTENCIRMTDCCSNYCDITGPRASACRPTRCGCPQPPWGPINDNCKRYFSSCDRHEECCSGYCRDMREPTRHGGSNILCWTPPCKLCEKAY</sequence>
<proteinExistence type="predicted"/>
<comment type="caution">
    <text evidence="2">The sequence shown here is derived from an EMBL/GenBank/DDBJ whole genome shotgun (WGS) entry which is preliminary data.</text>
</comment>
<keyword evidence="3" id="KW-1185">Reference proteome</keyword>
<accession>A0A8J2PR40</accession>
<dbReference type="AlphaFoldDB" id="A0A8J2PR40"/>
<evidence type="ECO:0000313" key="3">
    <source>
        <dbReference type="Proteomes" id="UP000708208"/>
    </source>
</evidence>
<gene>
    <name evidence="2" type="ORF">AFUS01_LOCUS34624</name>
</gene>
<feature type="signal peptide" evidence="1">
    <location>
        <begin position="1"/>
        <end position="23"/>
    </location>
</feature>
<reference evidence="2" key="1">
    <citation type="submission" date="2021-06" db="EMBL/GenBank/DDBJ databases">
        <authorList>
            <person name="Hodson N. C."/>
            <person name="Mongue J. A."/>
            <person name="Jaron S. K."/>
        </authorList>
    </citation>
    <scope>NUCLEOTIDE SEQUENCE</scope>
</reference>
<evidence type="ECO:0000256" key="1">
    <source>
        <dbReference type="SAM" id="SignalP"/>
    </source>
</evidence>
<name>A0A8J2PR40_9HEXA</name>
<keyword evidence="1" id="KW-0732">Signal</keyword>
<protein>
    <submittedName>
        <fullName evidence="2">Uncharacterized protein</fullName>
    </submittedName>
</protein>
<dbReference type="EMBL" id="CAJVCH010532973">
    <property type="protein sequence ID" value="CAG7824471.1"/>
    <property type="molecule type" value="Genomic_DNA"/>
</dbReference>
<evidence type="ECO:0000313" key="2">
    <source>
        <dbReference type="EMBL" id="CAG7824471.1"/>
    </source>
</evidence>
<feature type="chain" id="PRO_5035164930" evidence="1">
    <location>
        <begin position="24"/>
        <end position="143"/>
    </location>
</feature>